<protein>
    <submittedName>
        <fullName evidence="1">Uncharacterized protein</fullName>
    </submittedName>
</protein>
<dbReference type="Proteomes" id="UP001632037">
    <property type="component" value="Unassembled WGS sequence"/>
</dbReference>
<name>A0ABD3FC68_9STRA</name>
<reference evidence="1 2" key="1">
    <citation type="submission" date="2024-09" db="EMBL/GenBank/DDBJ databases">
        <title>Genome sequencing and assembly of Phytophthora oleae, isolate VK10A, causative agent of rot of olive drupes.</title>
        <authorList>
            <person name="Conti Taguali S."/>
            <person name="Riolo M."/>
            <person name="La Spada F."/>
            <person name="Cacciola S.O."/>
            <person name="Dionisio G."/>
        </authorList>
    </citation>
    <scope>NUCLEOTIDE SEQUENCE [LARGE SCALE GENOMIC DNA]</scope>
    <source>
        <strain evidence="1 2">VK10A</strain>
    </source>
</reference>
<evidence type="ECO:0000313" key="1">
    <source>
        <dbReference type="EMBL" id="KAL3664502.1"/>
    </source>
</evidence>
<accession>A0ABD3FC68</accession>
<organism evidence="1 2">
    <name type="scientific">Phytophthora oleae</name>
    <dbReference type="NCBI Taxonomy" id="2107226"/>
    <lineage>
        <taxon>Eukaryota</taxon>
        <taxon>Sar</taxon>
        <taxon>Stramenopiles</taxon>
        <taxon>Oomycota</taxon>
        <taxon>Peronosporomycetes</taxon>
        <taxon>Peronosporales</taxon>
        <taxon>Peronosporaceae</taxon>
        <taxon>Phytophthora</taxon>
    </lineage>
</organism>
<gene>
    <name evidence="1" type="ORF">V7S43_010254</name>
</gene>
<proteinExistence type="predicted"/>
<comment type="caution">
    <text evidence="1">The sequence shown here is derived from an EMBL/GenBank/DDBJ whole genome shotgun (WGS) entry which is preliminary data.</text>
</comment>
<dbReference type="AlphaFoldDB" id="A0ABD3FC68"/>
<sequence length="71" mass="8086">MQIYRGNEDGQKLLRTGWTIDTKERRELRPATEEDGAAVAWEEMEKAAQPTATNGKSVLANGIIEWKFYQS</sequence>
<dbReference type="EMBL" id="JBIMZQ010000023">
    <property type="protein sequence ID" value="KAL3664502.1"/>
    <property type="molecule type" value="Genomic_DNA"/>
</dbReference>
<keyword evidence="2" id="KW-1185">Reference proteome</keyword>
<evidence type="ECO:0000313" key="2">
    <source>
        <dbReference type="Proteomes" id="UP001632037"/>
    </source>
</evidence>